<dbReference type="Proteomes" id="UP000728106">
    <property type="component" value="Unassembled WGS sequence"/>
</dbReference>
<feature type="transmembrane region" description="Helical" evidence="1">
    <location>
        <begin position="75"/>
        <end position="95"/>
    </location>
</feature>
<gene>
    <name evidence="4" type="ORF">HAU20_09265</name>
    <name evidence="3" type="ORF">HAU43_08555</name>
</gene>
<evidence type="ECO:0000313" key="4">
    <source>
        <dbReference type="EMBL" id="MBJ7639566.1"/>
    </source>
</evidence>
<keyword evidence="1" id="KW-0472">Membrane</keyword>
<dbReference type="EMBL" id="JAAOCX010000011">
    <property type="protein sequence ID" value="MBJ7633130.1"/>
    <property type="molecule type" value="Genomic_DNA"/>
</dbReference>
<evidence type="ECO:0000256" key="1">
    <source>
        <dbReference type="SAM" id="Phobius"/>
    </source>
</evidence>
<feature type="chain" id="PRO_5014543395" evidence="2">
    <location>
        <begin position="25"/>
        <end position="101"/>
    </location>
</feature>
<dbReference type="GeneID" id="57978035"/>
<dbReference type="Proteomes" id="UP000808038">
    <property type="component" value="Unassembled WGS sequence"/>
</dbReference>
<dbReference type="AlphaFoldDB" id="A0A1K0EQH1"/>
<dbReference type="RefSeq" id="WP_004560077.1">
    <property type="nucleotide sequence ID" value="NZ_ALXH01000035.1"/>
</dbReference>
<proteinExistence type="predicted"/>
<dbReference type="EMBL" id="JAAOCP010000012">
    <property type="protein sequence ID" value="MBJ7639566.1"/>
    <property type="molecule type" value="Genomic_DNA"/>
</dbReference>
<keyword evidence="1" id="KW-1133">Transmembrane helix</keyword>
<reference evidence="4 5" key="2">
    <citation type="journal article" date="2021" name="Int. J. Food Microbiol.">
        <title>Safety demonstration of a microbial species for use in the food chain: Weissella confusa.</title>
        <authorList>
            <person name="Bourdichon F."/>
            <person name="Patrone V."/>
            <person name="Fontana A."/>
            <person name="Milani G."/>
            <person name="Morelli L."/>
        </authorList>
    </citation>
    <scope>NUCLEOTIDE SEQUENCE [LARGE SCALE GENOMIC DNA]</scope>
    <source>
        <strain evidence="3">CCUG 30943</strain>
        <strain evidence="4 5">CCUG 43002</strain>
    </source>
</reference>
<keyword evidence="5" id="KW-1185">Reference proteome</keyword>
<organism evidence="4 5">
    <name type="scientific">Weissella confusa</name>
    <name type="common">Lactobacillus confusus</name>
    <dbReference type="NCBI Taxonomy" id="1583"/>
    <lineage>
        <taxon>Bacteria</taxon>
        <taxon>Bacillati</taxon>
        <taxon>Bacillota</taxon>
        <taxon>Bacilli</taxon>
        <taxon>Lactobacillales</taxon>
        <taxon>Lactobacillaceae</taxon>
        <taxon>Weissella</taxon>
    </lineage>
</organism>
<dbReference type="PROSITE" id="PS51257">
    <property type="entry name" value="PROKAR_LIPOPROTEIN"/>
    <property type="match status" value="1"/>
</dbReference>
<accession>A0A1K0EQH1</accession>
<name>A0A1K0EQH1_WEICO</name>
<protein>
    <submittedName>
        <fullName evidence="4">Uncharacterized protein</fullName>
    </submittedName>
</protein>
<comment type="caution">
    <text evidence="4">The sequence shown here is derived from an EMBL/GenBank/DDBJ whole genome shotgun (WGS) entry which is preliminary data.</text>
</comment>
<keyword evidence="2" id="KW-0732">Signal</keyword>
<evidence type="ECO:0000313" key="5">
    <source>
        <dbReference type="Proteomes" id="UP000728106"/>
    </source>
</evidence>
<sequence length="101" mass="11428">MLKRVLLIMLALVSMSCVSTVAHSDNRSEASQSTLYETPDLILDEKVLDTPSLDTRVRARDIVNGEDMTMVKKTAFPFMITLLCVWALIIYVHALRTKDKK</sequence>
<feature type="signal peptide" evidence="2">
    <location>
        <begin position="1"/>
        <end position="24"/>
    </location>
</feature>
<reference evidence="4" key="1">
    <citation type="submission" date="2020-02" db="EMBL/GenBank/DDBJ databases">
        <authorList>
            <person name="Fontana A."/>
            <person name="Patrone V."/>
            <person name="Morelli L."/>
        </authorList>
    </citation>
    <scope>NUCLEOTIDE SEQUENCE</scope>
    <source>
        <strain evidence="3">CCUG 30943</strain>
        <strain evidence="4">CCUG 43002</strain>
    </source>
</reference>
<keyword evidence="1" id="KW-0812">Transmembrane</keyword>
<evidence type="ECO:0000313" key="3">
    <source>
        <dbReference type="EMBL" id="MBJ7633130.1"/>
    </source>
</evidence>
<evidence type="ECO:0000256" key="2">
    <source>
        <dbReference type="SAM" id="SignalP"/>
    </source>
</evidence>